<keyword evidence="2" id="KW-1185">Reference proteome</keyword>
<comment type="caution">
    <text evidence="1">The sequence shown here is derived from an EMBL/GenBank/DDBJ whole genome shotgun (WGS) entry which is preliminary data.</text>
</comment>
<dbReference type="AlphaFoldDB" id="A0AAD7JLW3"/>
<dbReference type="Proteomes" id="UP001215598">
    <property type="component" value="Unassembled WGS sequence"/>
</dbReference>
<organism evidence="1 2">
    <name type="scientific">Mycena metata</name>
    <dbReference type="NCBI Taxonomy" id="1033252"/>
    <lineage>
        <taxon>Eukaryota</taxon>
        <taxon>Fungi</taxon>
        <taxon>Dikarya</taxon>
        <taxon>Basidiomycota</taxon>
        <taxon>Agaricomycotina</taxon>
        <taxon>Agaricomycetes</taxon>
        <taxon>Agaricomycetidae</taxon>
        <taxon>Agaricales</taxon>
        <taxon>Marasmiineae</taxon>
        <taxon>Mycenaceae</taxon>
        <taxon>Mycena</taxon>
    </lineage>
</organism>
<reference evidence="1" key="1">
    <citation type="submission" date="2023-03" db="EMBL/GenBank/DDBJ databases">
        <title>Massive genome expansion in bonnet fungi (Mycena s.s.) driven by repeated elements and novel gene families across ecological guilds.</title>
        <authorList>
            <consortium name="Lawrence Berkeley National Laboratory"/>
            <person name="Harder C.B."/>
            <person name="Miyauchi S."/>
            <person name="Viragh M."/>
            <person name="Kuo A."/>
            <person name="Thoen E."/>
            <person name="Andreopoulos B."/>
            <person name="Lu D."/>
            <person name="Skrede I."/>
            <person name="Drula E."/>
            <person name="Henrissat B."/>
            <person name="Morin E."/>
            <person name="Kohler A."/>
            <person name="Barry K."/>
            <person name="LaButti K."/>
            <person name="Morin E."/>
            <person name="Salamov A."/>
            <person name="Lipzen A."/>
            <person name="Mereny Z."/>
            <person name="Hegedus B."/>
            <person name="Baldrian P."/>
            <person name="Stursova M."/>
            <person name="Weitz H."/>
            <person name="Taylor A."/>
            <person name="Grigoriev I.V."/>
            <person name="Nagy L.G."/>
            <person name="Martin F."/>
            <person name="Kauserud H."/>
        </authorList>
    </citation>
    <scope>NUCLEOTIDE SEQUENCE</scope>
    <source>
        <strain evidence="1">CBHHK182m</strain>
    </source>
</reference>
<name>A0AAD7JLW3_9AGAR</name>
<accession>A0AAD7JLW3</accession>
<evidence type="ECO:0000313" key="2">
    <source>
        <dbReference type="Proteomes" id="UP001215598"/>
    </source>
</evidence>
<proteinExistence type="predicted"/>
<protein>
    <submittedName>
        <fullName evidence="1">Uncharacterized protein</fullName>
    </submittedName>
</protein>
<evidence type="ECO:0000313" key="1">
    <source>
        <dbReference type="EMBL" id="KAJ7766015.1"/>
    </source>
</evidence>
<dbReference type="EMBL" id="JARKIB010000024">
    <property type="protein sequence ID" value="KAJ7766015.1"/>
    <property type="molecule type" value="Genomic_DNA"/>
</dbReference>
<sequence>MEHSPTNAEPYFPPELEREIFELAAVWYPRAIPALLRVCHRVHYWIEPLLYTVLPLDSHRSIRAVHGRLTAKPFLRIPPIEHILVDLRLLELTEWRSLNQILSPESKLDIVIKGGILDSALDYKSFLTPLRQMPQHVTFEFARDLEIYIFLREPVFSTVTHLTLLYTDQYTSVIWGHYWSSVAHLPALTHLCLTANASRVILPRLLDECPRLKAVVTTWLTPADSRARVEAFSYVLTVPDPRVVVTNLPDFFDEWERTARCGYDLWMRADEFIARKRRGEIPAGHYLLDDLVPRICC</sequence>
<gene>
    <name evidence="1" type="ORF">B0H16DRAFT_1522792</name>
</gene>